<organism evidence="2 3">
    <name type="scientific">Lachnellula occidentalis</name>
    <dbReference type="NCBI Taxonomy" id="215460"/>
    <lineage>
        <taxon>Eukaryota</taxon>
        <taxon>Fungi</taxon>
        <taxon>Dikarya</taxon>
        <taxon>Ascomycota</taxon>
        <taxon>Pezizomycotina</taxon>
        <taxon>Leotiomycetes</taxon>
        <taxon>Helotiales</taxon>
        <taxon>Lachnaceae</taxon>
        <taxon>Lachnellula</taxon>
    </lineage>
</organism>
<proteinExistence type="predicted"/>
<dbReference type="EMBL" id="QGMI01000015">
    <property type="protein sequence ID" value="TVY49321.1"/>
    <property type="molecule type" value="Genomic_DNA"/>
</dbReference>
<keyword evidence="3" id="KW-1185">Reference proteome</keyword>
<name>A0A8H8S8X2_9HELO</name>
<dbReference type="AlphaFoldDB" id="A0A8H8S8X2"/>
<feature type="region of interest" description="Disordered" evidence="1">
    <location>
        <begin position="32"/>
        <end position="77"/>
    </location>
</feature>
<gene>
    <name evidence="2" type="ORF">LOCC1_G000694</name>
</gene>
<evidence type="ECO:0000313" key="3">
    <source>
        <dbReference type="Proteomes" id="UP000443090"/>
    </source>
</evidence>
<feature type="compositionally biased region" description="Polar residues" evidence="1">
    <location>
        <begin position="63"/>
        <end position="75"/>
    </location>
</feature>
<accession>A0A8H8S8X2</accession>
<protein>
    <submittedName>
        <fullName evidence="2">Uncharacterized protein</fullName>
    </submittedName>
</protein>
<sequence>MSSEDKRTTSSNLGDLVSGITPGVKNIEAAYSRAGASSKKTPGAGAKMGSQEQAGANAHQGLESGSSKYTSSIGNQRVEPSVVGKMFNNLMNGAGSSK</sequence>
<reference evidence="2 3" key="1">
    <citation type="submission" date="2018-05" db="EMBL/GenBank/DDBJ databases">
        <title>Genome sequencing and assembly of the regulated plant pathogen Lachnellula willkommii and related sister species for the development of diagnostic species identification markers.</title>
        <authorList>
            <person name="Giroux E."/>
            <person name="Bilodeau G."/>
        </authorList>
    </citation>
    <scope>NUCLEOTIDE SEQUENCE [LARGE SCALE GENOMIC DNA]</scope>
    <source>
        <strain evidence="2 3">CBS 160.35</strain>
    </source>
</reference>
<evidence type="ECO:0000256" key="1">
    <source>
        <dbReference type="SAM" id="MobiDB-lite"/>
    </source>
</evidence>
<dbReference type="OrthoDB" id="5373857at2759"/>
<dbReference type="Proteomes" id="UP000443090">
    <property type="component" value="Unassembled WGS sequence"/>
</dbReference>
<feature type="region of interest" description="Disordered" evidence="1">
    <location>
        <begin position="1"/>
        <end position="20"/>
    </location>
</feature>
<comment type="caution">
    <text evidence="2">The sequence shown here is derived from an EMBL/GenBank/DDBJ whole genome shotgun (WGS) entry which is preliminary data.</text>
</comment>
<evidence type="ECO:0000313" key="2">
    <source>
        <dbReference type="EMBL" id="TVY49321.1"/>
    </source>
</evidence>